<dbReference type="AlphaFoldDB" id="A0A9Q1HS00"/>
<proteinExistence type="predicted"/>
<comment type="caution">
    <text evidence="1">The sequence shown here is derived from an EMBL/GenBank/DDBJ whole genome shotgun (WGS) entry which is preliminary data.</text>
</comment>
<protein>
    <submittedName>
        <fullName evidence="1">Uncharacterized protein</fullName>
    </submittedName>
</protein>
<sequence length="157" mass="17445">MQMKMTLVGSPRSFSGLLRMPTGSSTNISRIRRKKQKGFRWERTMSSFCASAAQGRSRSSFCASAAQGRSRSSFCASAAQGRSRSSFCVSAAQGRPVMRCCKLVAKGLKHASDIQYQGWRCRMQKSQYLALRPWILLPCAVHHVSKLIKICTCQKDA</sequence>
<name>A0A9Q1HS00_CONCO</name>
<gene>
    <name evidence="1" type="ORF">COCON_G00191360</name>
</gene>
<keyword evidence="2" id="KW-1185">Reference proteome</keyword>
<reference evidence="1" key="1">
    <citation type="journal article" date="2023" name="Science">
        <title>Genome structures resolve the early diversification of teleost fishes.</title>
        <authorList>
            <person name="Parey E."/>
            <person name="Louis A."/>
            <person name="Montfort J."/>
            <person name="Bouchez O."/>
            <person name="Roques C."/>
            <person name="Iampietro C."/>
            <person name="Lluch J."/>
            <person name="Castinel A."/>
            <person name="Donnadieu C."/>
            <person name="Desvignes T."/>
            <person name="Floi Bucao C."/>
            <person name="Jouanno E."/>
            <person name="Wen M."/>
            <person name="Mejri S."/>
            <person name="Dirks R."/>
            <person name="Jansen H."/>
            <person name="Henkel C."/>
            <person name="Chen W.J."/>
            <person name="Zahm M."/>
            <person name="Cabau C."/>
            <person name="Klopp C."/>
            <person name="Thompson A.W."/>
            <person name="Robinson-Rechavi M."/>
            <person name="Braasch I."/>
            <person name="Lecointre G."/>
            <person name="Bobe J."/>
            <person name="Postlethwait J.H."/>
            <person name="Berthelot C."/>
            <person name="Roest Crollius H."/>
            <person name="Guiguen Y."/>
        </authorList>
    </citation>
    <scope>NUCLEOTIDE SEQUENCE</scope>
    <source>
        <strain evidence="1">Concon-B</strain>
    </source>
</reference>
<evidence type="ECO:0000313" key="2">
    <source>
        <dbReference type="Proteomes" id="UP001152803"/>
    </source>
</evidence>
<dbReference type="Proteomes" id="UP001152803">
    <property type="component" value="Unassembled WGS sequence"/>
</dbReference>
<evidence type="ECO:0000313" key="1">
    <source>
        <dbReference type="EMBL" id="KAJ8256984.1"/>
    </source>
</evidence>
<organism evidence="1 2">
    <name type="scientific">Conger conger</name>
    <name type="common">Conger eel</name>
    <name type="synonym">Muraena conger</name>
    <dbReference type="NCBI Taxonomy" id="82655"/>
    <lineage>
        <taxon>Eukaryota</taxon>
        <taxon>Metazoa</taxon>
        <taxon>Chordata</taxon>
        <taxon>Craniata</taxon>
        <taxon>Vertebrata</taxon>
        <taxon>Euteleostomi</taxon>
        <taxon>Actinopterygii</taxon>
        <taxon>Neopterygii</taxon>
        <taxon>Teleostei</taxon>
        <taxon>Anguilliformes</taxon>
        <taxon>Congridae</taxon>
        <taxon>Conger</taxon>
    </lineage>
</organism>
<dbReference type="EMBL" id="JAFJMO010000014">
    <property type="protein sequence ID" value="KAJ8256984.1"/>
    <property type="molecule type" value="Genomic_DNA"/>
</dbReference>
<accession>A0A9Q1HS00</accession>